<proteinExistence type="predicted"/>
<organism evidence="1 2">
    <name type="scientific">Hohenbuehelia grisea</name>
    <dbReference type="NCBI Taxonomy" id="104357"/>
    <lineage>
        <taxon>Eukaryota</taxon>
        <taxon>Fungi</taxon>
        <taxon>Dikarya</taxon>
        <taxon>Basidiomycota</taxon>
        <taxon>Agaricomycotina</taxon>
        <taxon>Agaricomycetes</taxon>
        <taxon>Agaricomycetidae</taxon>
        <taxon>Agaricales</taxon>
        <taxon>Pleurotineae</taxon>
        <taxon>Pleurotaceae</taxon>
        <taxon>Hohenbuehelia</taxon>
    </lineage>
</organism>
<dbReference type="EMBL" id="JASNQZ010000015">
    <property type="protein sequence ID" value="KAL0947333.1"/>
    <property type="molecule type" value="Genomic_DNA"/>
</dbReference>
<keyword evidence="2" id="KW-1185">Reference proteome</keyword>
<evidence type="ECO:0000313" key="1">
    <source>
        <dbReference type="EMBL" id="KAL0947333.1"/>
    </source>
</evidence>
<protein>
    <submittedName>
        <fullName evidence="1">Uncharacterized protein</fullName>
    </submittedName>
</protein>
<name>A0ABR3IVL0_9AGAR</name>
<dbReference type="Proteomes" id="UP001556367">
    <property type="component" value="Unassembled WGS sequence"/>
</dbReference>
<reference evidence="2" key="1">
    <citation type="submission" date="2024-06" db="EMBL/GenBank/DDBJ databases">
        <title>Multi-omics analyses provide insights into the biosynthesis of the anticancer antibiotic pleurotin in Hohenbuehelia grisea.</title>
        <authorList>
            <person name="Weaver J.A."/>
            <person name="Alberti F."/>
        </authorList>
    </citation>
    <scope>NUCLEOTIDE SEQUENCE [LARGE SCALE GENOMIC DNA]</scope>
    <source>
        <strain evidence="2">T-177</strain>
    </source>
</reference>
<sequence length="101" mass="11381">MRCCKFHSSVSPRSSNPLVVRRRCRHRMALPDRSVLSLQSGTYNMWLKVMPCSKNSDTISSVKVCFIDSPLAMPARHPPRGPSAFVVATDFNVPTLLRFMT</sequence>
<evidence type="ECO:0000313" key="2">
    <source>
        <dbReference type="Proteomes" id="UP001556367"/>
    </source>
</evidence>
<comment type="caution">
    <text evidence="1">The sequence shown here is derived from an EMBL/GenBank/DDBJ whole genome shotgun (WGS) entry which is preliminary data.</text>
</comment>
<gene>
    <name evidence="1" type="ORF">HGRIS_013452</name>
</gene>
<accession>A0ABR3IVL0</accession>